<evidence type="ECO:0000256" key="4">
    <source>
        <dbReference type="ARBA" id="ARBA00022692"/>
    </source>
</evidence>
<feature type="domain" description="ABC transmembrane type-1" evidence="8">
    <location>
        <begin position="74"/>
        <end position="281"/>
    </location>
</feature>
<feature type="transmembrane region" description="Helical" evidence="7">
    <location>
        <begin position="12"/>
        <end position="34"/>
    </location>
</feature>
<dbReference type="Proteomes" id="UP000658690">
    <property type="component" value="Unassembled WGS sequence"/>
</dbReference>
<keyword evidence="5 7" id="KW-1133">Transmembrane helix</keyword>
<dbReference type="InterPro" id="IPR000515">
    <property type="entry name" value="MetI-like"/>
</dbReference>
<evidence type="ECO:0000256" key="7">
    <source>
        <dbReference type="RuleBase" id="RU363032"/>
    </source>
</evidence>
<feature type="transmembrane region" description="Helical" evidence="7">
    <location>
        <begin position="263"/>
        <end position="283"/>
    </location>
</feature>
<dbReference type="PANTHER" id="PTHR43744">
    <property type="entry name" value="ABC TRANSPORTER PERMEASE PROTEIN MG189-RELATED-RELATED"/>
    <property type="match status" value="1"/>
</dbReference>
<dbReference type="SUPFAM" id="SSF161098">
    <property type="entry name" value="MetI-like"/>
    <property type="match status" value="1"/>
</dbReference>
<dbReference type="PROSITE" id="PS50928">
    <property type="entry name" value="ABC_TM1"/>
    <property type="match status" value="1"/>
</dbReference>
<dbReference type="EMBL" id="WHOC01000190">
    <property type="protein sequence ID" value="NOU91257.1"/>
    <property type="molecule type" value="Genomic_DNA"/>
</dbReference>
<dbReference type="CDD" id="cd06261">
    <property type="entry name" value="TM_PBP2"/>
    <property type="match status" value="1"/>
</dbReference>
<keyword evidence="4 7" id="KW-0812">Transmembrane</keyword>
<keyword evidence="10" id="KW-1185">Reference proteome</keyword>
<evidence type="ECO:0000256" key="3">
    <source>
        <dbReference type="ARBA" id="ARBA00022475"/>
    </source>
</evidence>
<evidence type="ECO:0000256" key="5">
    <source>
        <dbReference type="ARBA" id="ARBA00022989"/>
    </source>
</evidence>
<organism evidence="9 10">
    <name type="scientific">Paenibacillus germinis</name>
    <dbReference type="NCBI Taxonomy" id="2654979"/>
    <lineage>
        <taxon>Bacteria</taxon>
        <taxon>Bacillati</taxon>
        <taxon>Bacillota</taxon>
        <taxon>Bacilli</taxon>
        <taxon>Bacillales</taxon>
        <taxon>Paenibacillaceae</taxon>
        <taxon>Paenibacillus</taxon>
    </lineage>
</organism>
<protein>
    <submittedName>
        <fullName evidence="9">ABC transporter permease subunit</fullName>
    </submittedName>
</protein>
<keyword evidence="2 7" id="KW-0813">Transport</keyword>
<name>A0ABX1ZDX0_9BACL</name>
<dbReference type="PANTHER" id="PTHR43744:SF9">
    <property type="entry name" value="POLYGALACTURONAN_RHAMNOGALACTURONAN TRANSPORT SYSTEM PERMEASE PROTEIN YTCP"/>
    <property type="match status" value="1"/>
</dbReference>
<feature type="transmembrane region" description="Helical" evidence="7">
    <location>
        <begin position="109"/>
        <end position="131"/>
    </location>
</feature>
<evidence type="ECO:0000313" key="9">
    <source>
        <dbReference type="EMBL" id="NOU91257.1"/>
    </source>
</evidence>
<accession>A0ABX1ZDX0</accession>
<feature type="transmembrane region" description="Helical" evidence="7">
    <location>
        <begin position="181"/>
        <end position="205"/>
    </location>
</feature>
<proteinExistence type="inferred from homology"/>
<dbReference type="Pfam" id="PF00528">
    <property type="entry name" value="BPD_transp_1"/>
    <property type="match status" value="1"/>
</dbReference>
<comment type="subcellular location">
    <subcellularLocation>
        <location evidence="1 7">Cell membrane</location>
        <topology evidence="1 7">Multi-pass membrane protein</topology>
    </subcellularLocation>
</comment>
<sequence length="298" mass="33350">MLRQSTGDRLFQVANTTFLILLVALILYPLLYIVSASVSDPTYVNSGQMWLFPKGFTLEGYDRVFRNADIWTGYMNSIFYTVGGVVINLAVTLPCAYALSRRNLAGRNIFTLFIVFTMFFSGGLIPTYLLVKSLGLVNTYGALILPSAASAINIVVSRTFFQGNVPQEMEEAAAMDGCSDFRLFMQIILPLSKALIAVMALFYGVGHWNQYFSALIYLSNRELYPLQLFLREILVQQEISAQMLTTGSDLNMDMSEQTRISELIKYAVMIIAALPLLIVFPFVQKHFVQGVMIGSLKQ</sequence>
<evidence type="ECO:0000256" key="1">
    <source>
        <dbReference type="ARBA" id="ARBA00004651"/>
    </source>
</evidence>
<evidence type="ECO:0000313" key="10">
    <source>
        <dbReference type="Proteomes" id="UP000658690"/>
    </source>
</evidence>
<reference evidence="9 10" key="1">
    <citation type="submission" date="2019-10" db="EMBL/GenBank/DDBJ databases">
        <title>Description of Paenibacillus choica sp. nov.</title>
        <authorList>
            <person name="Carlier A."/>
            <person name="Qi S."/>
        </authorList>
    </citation>
    <scope>NUCLEOTIDE SEQUENCE [LARGE SCALE GENOMIC DNA]</scope>
    <source>
        <strain evidence="9 10">LMG 31460</strain>
    </source>
</reference>
<evidence type="ECO:0000256" key="6">
    <source>
        <dbReference type="ARBA" id="ARBA00023136"/>
    </source>
</evidence>
<comment type="caution">
    <text evidence="9">The sequence shown here is derived from an EMBL/GenBank/DDBJ whole genome shotgun (WGS) entry which is preliminary data.</text>
</comment>
<dbReference type="Gene3D" id="1.10.3720.10">
    <property type="entry name" value="MetI-like"/>
    <property type="match status" value="1"/>
</dbReference>
<evidence type="ECO:0000256" key="2">
    <source>
        <dbReference type="ARBA" id="ARBA00022448"/>
    </source>
</evidence>
<feature type="transmembrane region" description="Helical" evidence="7">
    <location>
        <begin position="78"/>
        <end position="97"/>
    </location>
</feature>
<gene>
    <name evidence="9" type="ORF">GC102_36865</name>
</gene>
<dbReference type="InterPro" id="IPR035906">
    <property type="entry name" value="MetI-like_sf"/>
</dbReference>
<evidence type="ECO:0000259" key="8">
    <source>
        <dbReference type="PROSITE" id="PS50928"/>
    </source>
</evidence>
<dbReference type="RefSeq" id="WP_171693960.1">
    <property type="nucleotide sequence ID" value="NZ_WHOC01000190.1"/>
</dbReference>
<keyword evidence="3" id="KW-1003">Cell membrane</keyword>
<comment type="similarity">
    <text evidence="7">Belongs to the binding-protein-dependent transport system permease family.</text>
</comment>
<keyword evidence="6 7" id="KW-0472">Membrane</keyword>